<evidence type="ECO:0000313" key="2">
    <source>
        <dbReference type="Proteomes" id="UP000019763"/>
    </source>
</evidence>
<dbReference type="EMBL" id="AFNH02001609">
    <property type="protein sequence ID" value="EZG42929.1"/>
    <property type="molecule type" value="Genomic_DNA"/>
</dbReference>
<name>A0A023AW38_GRENI</name>
<accession>A0A023AW38</accession>
<feature type="non-terminal residue" evidence="1">
    <location>
        <position position="152"/>
    </location>
</feature>
<sequence length="152" mass="17897">LGHPRQQLRQLRRVYRPCHIHGDVVHLILHLTTPVQDGVQVAQVFPKDIATQRVNRLGLVPRSRALQLTPQRGQQLRLRVSVSRRPLLWTPHHHPVPLLEPVVVFALHRRRFQRQQRSLADRLQLCFKRRLGRQHQSRHLTTSAARAHRNHL</sequence>
<organism evidence="1 2">
    <name type="scientific">Gregarina niphandrodes</name>
    <name type="common">Septate eugregarine</name>
    <dbReference type="NCBI Taxonomy" id="110365"/>
    <lineage>
        <taxon>Eukaryota</taxon>
        <taxon>Sar</taxon>
        <taxon>Alveolata</taxon>
        <taxon>Apicomplexa</taxon>
        <taxon>Conoidasida</taxon>
        <taxon>Gregarinasina</taxon>
        <taxon>Eugregarinorida</taxon>
        <taxon>Gregarinidae</taxon>
        <taxon>Gregarina</taxon>
    </lineage>
</organism>
<keyword evidence="2" id="KW-1185">Reference proteome</keyword>
<dbReference type="GeneID" id="22916446"/>
<comment type="caution">
    <text evidence="1">The sequence shown here is derived from an EMBL/GenBank/DDBJ whole genome shotgun (WGS) entry which is preliminary data.</text>
</comment>
<evidence type="ECO:0000313" key="1">
    <source>
        <dbReference type="EMBL" id="EZG42929.1"/>
    </source>
</evidence>
<gene>
    <name evidence="1" type="ORF">GNI_206560</name>
</gene>
<feature type="non-terminal residue" evidence="1">
    <location>
        <position position="1"/>
    </location>
</feature>
<dbReference type="AlphaFoldDB" id="A0A023AW38"/>
<proteinExistence type="predicted"/>
<reference evidence="1" key="1">
    <citation type="submission" date="2013-12" db="EMBL/GenBank/DDBJ databases">
        <authorList>
            <person name="Omoto C.K."/>
            <person name="Sibley D."/>
            <person name="Venepally P."/>
            <person name="Hadjithomas M."/>
            <person name="Karamycheva S."/>
            <person name="Brunk B."/>
            <person name="Roos D."/>
            <person name="Caler E."/>
            <person name="Lorenzi H."/>
        </authorList>
    </citation>
    <scope>NUCLEOTIDE SEQUENCE</scope>
</reference>
<dbReference type="VEuPathDB" id="CryptoDB:GNI_206560"/>
<dbReference type="Proteomes" id="UP000019763">
    <property type="component" value="Unassembled WGS sequence"/>
</dbReference>
<dbReference type="RefSeq" id="XP_011133795.1">
    <property type="nucleotide sequence ID" value="XM_011135493.1"/>
</dbReference>
<protein>
    <submittedName>
        <fullName evidence="1">Uncharacterized protein</fullName>
    </submittedName>
</protein>